<gene>
    <name evidence="2" type="ORF">GCM10010339_89760</name>
</gene>
<dbReference type="GO" id="GO:0004386">
    <property type="term" value="F:helicase activity"/>
    <property type="evidence" value="ECO:0007669"/>
    <property type="project" value="UniProtKB-KW"/>
</dbReference>
<dbReference type="InterPro" id="IPR014001">
    <property type="entry name" value="Helicase_ATP-bd"/>
</dbReference>
<dbReference type="Pfam" id="PF00270">
    <property type="entry name" value="DEAD"/>
    <property type="match status" value="1"/>
</dbReference>
<accession>A0A918YSX4</accession>
<dbReference type="Proteomes" id="UP000655443">
    <property type="component" value="Unassembled WGS sequence"/>
</dbReference>
<evidence type="ECO:0000259" key="1">
    <source>
        <dbReference type="PROSITE" id="PS51192"/>
    </source>
</evidence>
<comment type="caution">
    <text evidence="2">The sequence shown here is derived from an EMBL/GenBank/DDBJ whole genome shotgun (WGS) entry which is preliminary data.</text>
</comment>
<dbReference type="InterPro" id="IPR011545">
    <property type="entry name" value="DEAD/DEAH_box_helicase_dom"/>
</dbReference>
<dbReference type="AlphaFoldDB" id="A0A918YSX4"/>
<keyword evidence="3" id="KW-1185">Reference proteome</keyword>
<dbReference type="GO" id="GO:0016818">
    <property type="term" value="F:hydrolase activity, acting on acid anhydrides, in phosphorus-containing anhydrides"/>
    <property type="evidence" value="ECO:0007669"/>
    <property type="project" value="InterPro"/>
</dbReference>
<name>A0A918YSX4_9ACTN</name>
<keyword evidence="2" id="KW-0378">Hydrolase</keyword>
<feature type="domain" description="Helicase ATP-binding" evidence="1">
    <location>
        <begin position="46"/>
        <end position="192"/>
    </location>
</feature>
<evidence type="ECO:0000313" key="2">
    <source>
        <dbReference type="EMBL" id="GHE15352.1"/>
    </source>
</evidence>
<dbReference type="InterPro" id="IPR027417">
    <property type="entry name" value="P-loop_NTPase"/>
</dbReference>
<keyword evidence="2" id="KW-0347">Helicase</keyword>
<dbReference type="EMBL" id="BMVG01000061">
    <property type="protein sequence ID" value="GHE15352.1"/>
    <property type="molecule type" value="Genomic_DNA"/>
</dbReference>
<dbReference type="GO" id="GO:0003676">
    <property type="term" value="F:nucleic acid binding"/>
    <property type="evidence" value="ECO:0007669"/>
    <property type="project" value="InterPro"/>
</dbReference>
<keyword evidence="2" id="KW-0547">Nucleotide-binding</keyword>
<dbReference type="PROSITE" id="PS51192">
    <property type="entry name" value="HELICASE_ATP_BIND_1"/>
    <property type="match status" value="1"/>
</dbReference>
<protein>
    <submittedName>
        <fullName evidence="2">DEAD/DEAH box helicase</fullName>
    </submittedName>
</protein>
<keyword evidence="2" id="KW-0067">ATP-binding</keyword>
<dbReference type="SMART" id="SM00491">
    <property type="entry name" value="HELICc2"/>
    <property type="match status" value="1"/>
</dbReference>
<dbReference type="Pfam" id="PF13307">
    <property type="entry name" value="Helicase_C_2"/>
    <property type="match status" value="1"/>
</dbReference>
<reference evidence="2" key="1">
    <citation type="journal article" date="2014" name="Int. J. Syst. Evol. Microbiol.">
        <title>Complete genome sequence of Corynebacterium casei LMG S-19264T (=DSM 44701T), isolated from a smear-ripened cheese.</title>
        <authorList>
            <consortium name="US DOE Joint Genome Institute (JGI-PGF)"/>
            <person name="Walter F."/>
            <person name="Albersmeier A."/>
            <person name="Kalinowski J."/>
            <person name="Ruckert C."/>
        </authorList>
    </citation>
    <scope>NUCLEOTIDE SEQUENCE</scope>
    <source>
        <strain evidence="2">JCM 4714</strain>
    </source>
</reference>
<sequence length="832" mass="90718">MVIDFSAFNSGATPAPVDPRVLFDSLPRAERYEFLRDPQGQVLQTWFERRNEQDLVVKLNTGGGKTLVGLLICQSSLNDGKGPALYLAPDPYLAEQAAEQAHDLGLEVTDDPRSHRFTSGEAICVLSLHRFVNGKSVFGLLGDGSRPIVDVGTIVVDDAHAALATVREKFTMTVSKQDHPETFDRLLTLFGPDLRLQSPSGYLDLTTEVPSAVLQVPFWAWSNREADVTEILQGLRDDERLQWSWPLVRDVLPVCRAVFTHDRLEIQPPHPPIGKIASFTRARRRVHLTATLADDGVLVTDFAADPASIADPITPASAGYLGDRLILAPRDISPAVTDDAVREIAVRLAERINVVVLVPSHRQALTWKDHAVLTESDSKGIGAAVRRLRDGHVGLVVLVNKYDGIDLPRTACEVLVLDGLPEAYGGLTRREQIVLGDSEGMVNRQLQRLEQGMGRGVRSVNDHCVVLLLGARLSQLIASPQYRARFGPATRAQIDLSRKVAQALARQDGDPLEKIEGVVGQVLDRDQNWIATARANLTQATYTAVALSPAAAHSRAAFAQAALRQFAEAADHMGKAVAEATDPAERGYLQEQLAAYQHFTNAAKAQQTLVKALANNPSLLRPIDGVRATRLTASDPQTVQAAKYLKRTYRDRNSLLLGVDALLADLVYDPNRVPAFEVALERLGLHLGFGAQRPDRSTGNGPDVLWATGNLRYLVLEAKSGATTDKIWRSVVEQLAHSMNWFQETYDASCSATPVLLHRSNTLEHNAVAPAGTRIITEETMSSLGQALRKAVIALADADAWADPAGVETQFRAHGILAQGIAERFSVKPRST</sequence>
<dbReference type="SMART" id="SM00487">
    <property type="entry name" value="DEXDc"/>
    <property type="match status" value="1"/>
</dbReference>
<dbReference type="GO" id="GO:0006139">
    <property type="term" value="P:nucleobase-containing compound metabolic process"/>
    <property type="evidence" value="ECO:0007669"/>
    <property type="project" value="InterPro"/>
</dbReference>
<evidence type="ECO:0000313" key="3">
    <source>
        <dbReference type="Proteomes" id="UP000655443"/>
    </source>
</evidence>
<dbReference type="GO" id="GO:0005524">
    <property type="term" value="F:ATP binding"/>
    <property type="evidence" value="ECO:0007669"/>
    <property type="project" value="InterPro"/>
</dbReference>
<organism evidence="2 3">
    <name type="scientific">Streptomyces alanosinicus</name>
    <dbReference type="NCBI Taxonomy" id="68171"/>
    <lineage>
        <taxon>Bacteria</taxon>
        <taxon>Bacillati</taxon>
        <taxon>Actinomycetota</taxon>
        <taxon>Actinomycetes</taxon>
        <taxon>Kitasatosporales</taxon>
        <taxon>Streptomycetaceae</taxon>
        <taxon>Streptomyces</taxon>
    </lineage>
</organism>
<reference evidence="2" key="2">
    <citation type="submission" date="2020-09" db="EMBL/GenBank/DDBJ databases">
        <authorList>
            <person name="Sun Q."/>
            <person name="Ohkuma M."/>
        </authorList>
    </citation>
    <scope>NUCLEOTIDE SEQUENCE</scope>
    <source>
        <strain evidence="2">JCM 4714</strain>
    </source>
</reference>
<dbReference type="InterPro" id="IPR006555">
    <property type="entry name" value="ATP-dep_Helicase_C"/>
</dbReference>
<proteinExistence type="predicted"/>
<dbReference type="SUPFAM" id="SSF52540">
    <property type="entry name" value="P-loop containing nucleoside triphosphate hydrolases"/>
    <property type="match status" value="1"/>
</dbReference>
<dbReference type="Gene3D" id="3.40.50.300">
    <property type="entry name" value="P-loop containing nucleotide triphosphate hydrolases"/>
    <property type="match status" value="2"/>
</dbReference>